<dbReference type="SMART" id="SM00829">
    <property type="entry name" value="PKS_ER"/>
    <property type="match status" value="1"/>
</dbReference>
<dbReference type="Gene3D" id="3.40.50.720">
    <property type="entry name" value="NAD(P)-binding Rossmann-like Domain"/>
    <property type="match status" value="1"/>
</dbReference>
<dbReference type="SUPFAM" id="SSF50129">
    <property type="entry name" value="GroES-like"/>
    <property type="match status" value="1"/>
</dbReference>
<gene>
    <name evidence="2" type="ORF">D9611_013077</name>
</gene>
<evidence type="ECO:0000259" key="1">
    <source>
        <dbReference type="SMART" id="SM00829"/>
    </source>
</evidence>
<comment type="caution">
    <text evidence="2">The sequence shown here is derived from an EMBL/GenBank/DDBJ whole genome shotgun (WGS) entry which is preliminary data.</text>
</comment>
<dbReference type="Pfam" id="PF00107">
    <property type="entry name" value="ADH_zinc_N"/>
    <property type="match status" value="1"/>
</dbReference>
<protein>
    <recommendedName>
        <fullName evidence="1">Enoyl reductase (ER) domain-containing protein</fullName>
    </recommendedName>
</protein>
<feature type="domain" description="Enoyl reductase (ER)" evidence="1">
    <location>
        <begin position="10"/>
        <end position="356"/>
    </location>
</feature>
<dbReference type="InterPro" id="IPR020843">
    <property type="entry name" value="ER"/>
</dbReference>
<dbReference type="OrthoDB" id="9992527at2759"/>
<dbReference type="Proteomes" id="UP000541558">
    <property type="component" value="Unassembled WGS sequence"/>
</dbReference>
<proteinExistence type="predicted"/>
<dbReference type="PANTHER" id="PTHR45348">
    <property type="entry name" value="HYPOTHETICAL OXIDOREDUCTASE (EUROFUNG)"/>
    <property type="match status" value="1"/>
</dbReference>
<dbReference type="AlphaFoldDB" id="A0A8H5BZL4"/>
<evidence type="ECO:0000313" key="3">
    <source>
        <dbReference type="Proteomes" id="UP000541558"/>
    </source>
</evidence>
<dbReference type="InterPro" id="IPR047122">
    <property type="entry name" value="Trans-enoyl_RdTase-like"/>
</dbReference>
<dbReference type="SUPFAM" id="SSF51735">
    <property type="entry name" value="NAD(P)-binding Rossmann-fold domains"/>
    <property type="match status" value="1"/>
</dbReference>
<sequence>MSTFKYVGLTAPGQLGYVEAPVPSPSEKEVLVKVEYAAVVPFDLYNMDLEFFVSDYPYRLGLSGAGTIEKVGLNVDDLKVGDRVTFAAFAFPNKALLDYTVQPRSLVSKIPDSLPLEKAVTYPDNFATAFYTLFSQIGLPIPTEYPSKSSPPKNAAPILVYGGGATSGQYMIQLLALAGYKNIITAASKHHEDYLRSLGATHVVDYRSPSFVEEILAAAGGKPEIIIDVIALSDTFRDIHTKLITPGGSIAFLGPFKLGSGSLTATDGKLVSEVLEEVKGWFAEDVSLIVVQTLFFQKDERLANTLLPVILSKFLEDGLIAPNPIRVFEEGDLLARVQGAIELVRSNKANGQKIVVKLT</sequence>
<dbReference type="EMBL" id="JAACJK010000115">
    <property type="protein sequence ID" value="KAF5331282.1"/>
    <property type="molecule type" value="Genomic_DNA"/>
</dbReference>
<name>A0A8H5BZL4_9AGAR</name>
<dbReference type="CDD" id="cd08249">
    <property type="entry name" value="enoyl_reductase_like"/>
    <property type="match status" value="1"/>
</dbReference>
<dbReference type="PANTHER" id="PTHR45348:SF3">
    <property type="entry name" value="ENOYL REDUCTASE (ER) DOMAIN-CONTAINING PROTEIN"/>
    <property type="match status" value="1"/>
</dbReference>
<accession>A0A8H5BZL4</accession>
<dbReference type="Gene3D" id="3.90.180.10">
    <property type="entry name" value="Medium-chain alcohol dehydrogenases, catalytic domain"/>
    <property type="match status" value="1"/>
</dbReference>
<dbReference type="InterPro" id="IPR013149">
    <property type="entry name" value="ADH-like_C"/>
</dbReference>
<reference evidence="2 3" key="1">
    <citation type="journal article" date="2020" name="ISME J.">
        <title>Uncovering the hidden diversity of litter-decomposition mechanisms in mushroom-forming fungi.</title>
        <authorList>
            <person name="Floudas D."/>
            <person name="Bentzer J."/>
            <person name="Ahren D."/>
            <person name="Johansson T."/>
            <person name="Persson P."/>
            <person name="Tunlid A."/>
        </authorList>
    </citation>
    <scope>NUCLEOTIDE SEQUENCE [LARGE SCALE GENOMIC DNA]</scope>
    <source>
        <strain evidence="2 3">CBS 175.51</strain>
    </source>
</reference>
<keyword evidence="3" id="KW-1185">Reference proteome</keyword>
<dbReference type="InterPro" id="IPR011032">
    <property type="entry name" value="GroES-like_sf"/>
</dbReference>
<dbReference type="InterPro" id="IPR013154">
    <property type="entry name" value="ADH-like_N"/>
</dbReference>
<evidence type="ECO:0000313" key="2">
    <source>
        <dbReference type="EMBL" id="KAF5331282.1"/>
    </source>
</evidence>
<dbReference type="Pfam" id="PF08240">
    <property type="entry name" value="ADH_N"/>
    <property type="match status" value="1"/>
</dbReference>
<organism evidence="2 3">
    <name type="scientific">Ephemerocybe angulata</name>
    <dbReference type="NCBI Taxonomy" id="980116"/>
    <lineage>
        <taxon>Eukaryota</taxon>
        <taxon>Fungi</taxon>
        <taxon>Dikarya</taxon>
        <taxon>Basidiomycota</taxon>
        <taxon>Agaricomycotina</taxon>
        <taxon>Agaricomycetes</taxon>
        <taxon>Agaricomycetidae</taxon>
        <taxon>Agaricales</taxon>
        <taxon>Agaricineae</taxon>
        <taxon>Psathyrellaceae</taxon>
        <taxon>Ephemerocybe</taxon>
    </lineage>
</organism>
<dbReference type="GO" id="GO:0016651">
    <property type="term" value="F:oxidoreductase activity, acting on NAD(P)H"/>
    <property type="evidence" value="ECO:0007669"/>
    <property type="project" value="InterPro"/>
</dbReference>
<dbReference type="InterPro" id="IPR036291">
    <property type="entry name" value="NAD(P)-bd_dom_sf"/>
</dbReference>